<dbReference type="Proteomes" id="UP000093281">
    <property type="component" value="Unassembled WGS sequence"/>
</dbReference>
<keyword evidence="1" id="KW-0472">Membrane</keyword>
<dbReference type="AlphaFoldDB" id="A0A1C0B2J4"/>
<dbReference type="PATRIC" id="fig|544718.51.peg.2012"/>
<comment type="caution">
    <text evidence="2">The sequence shown here is derived from an EMBL/GenBank/DDBJ whole genome shotgun (WGS) entry which is preliminary data.</text>
</comment>
<dbReference type="EMBL" id="LCUJ01000014">
    <property type="protein sequence ID" value="OCL96504.1"/>
    <property type="molecule type" value="Genomic_DNA"/>
</dbReference>
<evidence type="ECO:0000313" key="2">
    <source>
        <dbReference type="EMBL" id="OCL96504.1"/>
    </source>
</evidence>
<feature type="transmembrane region" description="Helical" evidence="1">
    <location>
        <begin position="6"/>
        <end position="28"/>
    </location>
</feature>
<protein>
    <submittedName>
        <fullName evidence="2">Uncharacterized protein</fullName>
    </submittedName>
</protein>
<keyword evidence="1" id="KW-0812">Transmembrane</keyword>
<gene>
    <name evidence="2" type="ORF">AAX29_02043</name>
</gene>
<name>A0A1C0B2J4_9BACT</name>
<accession>A0A1C0B2J4</accession>
<evidence type="ECO:0000256" key="1">
    <source>
        <dbReference type="SAM" id="Phobius"/>
    </source>
</evidence>
<evidence type="ECO:0000313" key="3">
    <source>
        <dbReference type="Proteomes" id="UP000093281"/>
    </source>
</evidence>
<reference evidence="3" key="1">
    <citation type="submission" date="2015-05" db="EMBL/GenBank/DDBJ databases">
        <authorList>
            <person name="Rovetto F."/>
            <person name="Cocolin L."/>
            <person name="Illeghems K."/>
            <person name="Van Nieuwerburgh F."/>
            <person name="Houf K."/>
        </authorList>
    </citation>
    <scope>NUCLEOTIDE SEQUENCE [LARGE SCALE GENOMIC DNA]</scope>
    <source>
        <strain evidence="3">DU22</strain>
    </source>
</reference>
<proteinExistence type="predicted"/>
<keyword evidence="1" id="KW-1133">Transmembrane helix</keyword>
<organism evidence="2 3">
    <name type="scientific">Aliarcobacter thereius</name>
    <dbReference type="NCBI Taxonomy" id="544718"/>
    <lineage>
        <taxon>Bacteria</taxon>
        <taxon>Pseudomonadati</taxon>
        <taxon>Campylobacterota</taxon>
        <taxon>Epsilonproteobacteria</taxon>
        <taxon>Campylobacterales</taxon>
        <taxon>Arcobacteraceae</taxon>
        <taxon>Aliarcobacter</taxon>
    </lineage>
</organism>
<sequence>MINETQGLIALGTFTTIVALIPILMNIFMKAPKKKEKK</sequence>